<sequence>MTSARSFGSSAPTFPTTPRLCINGNEWAKRQATKAGIGFTALDNGFAAVEDPAALQAICDRLGPEQIDGLLRKWLARLPHPFSPADRAASYRYDLSMLQVEFSLTQMLDKPVSGRVFFEHVIRDNLDIGRPDQVSLIFDRRSMRRGPRATPGRFRTRVITDG</sequence>
<dbReference type="RefSeq" id="WP_243072606.1">
    <property type="nucleotide sequence ID" value="NZ_JAIVFL010000001.1"/>
</dbReference>
<organism evidence="1 2">
    <name type="scientific">Candidatus Mycolicibacterium alkanivorans</name>
    <dbReference type="NCBI Taxonomy" id="2954114"/>
    <lineage>
        <taxon>Bacteria</taxon>
        <taxon>Bacillati</taxon>
        <taxon>Actinomycetota</taxon>
        <taxon>Actinomycetes</taxon>
        <taxon>Mycobacteriales</taxon>
        <taxon>Mycobacteriaceae</taxon>
        <taxon>Mycolicibacterium</taxon>
    </lineage>
</organism>
<protein>
    <submittedName>
        <fullName evidence="1">Uncharacterized protein</fullName>
    </submittedName>
</protein>
<name>A0ABS9YYT5_9MYCO</name>
<gene>
    <name evidence="1" type="ORF">K9U37_16615</name>
</gene>
<proteinExistence type="predicted"/>
<dbReference type="EMBL" id="JAIVFL010000001">
    <property type="protein sequence ID" value="MCI4676411.1"/>
    <property type="molecule type" value="Genomic_DNA"/>
</dbReference>
<comment type="caution">
    <text evidence="1">The sequence shown here is derived from an EMBL/GenBank/DDBJ whole genome shotgun (WGS) entry which is preliminary data.</text>
</comment>
<evidence type="ECO:0000313" key="1">
    <source>
        <dbReference type="EMBL" id="MCI4676411.1"/>
    </source>
</evidence>
<keyword evidence="2" id="KW-1185">Reference proteome</keyword>
<reference evidence="1" key="1">
    <citation type="journal article" date="2022" name="ISME J.">
        <title>Identification of active gaseous-alkane degraders at natural gas seeps.</title>
        <authorList>
            <person name="Farhan Ul Haque M."/>
            <person name="Hernandez M."/>
            <person name="Crombie A.T."/>
            <person name="Murrell J.C."/>
        </authorList>
    </citation>
    <scope>NUCLEOTIDE SEQUENCE</scope>
    <source>
        <strain evidence="1">ANDR5</strain>
    </source>
</reference>
<accession>A0ABS9YYT5</accession>
<evidence type="ECO:0000313" key="2">
    <source>
        <dbReference type="Proteomes" id="UP001139068"/>
    </source>
</evidence>
<dbReference type="Proteomes" id="UP001139068">
    <property type="component" value="Unassembled WGS sequence"/>
</dbReference>